<dbReference type="Pfam" id="PF00230">
    <property type="entry name" value="MIP"/>
    <property type="match status" value="1"/>
</dbReference>
<dbReference type="InterPro" id="IPR022357">
    <property type="entry name" value="MIP_CS"/>
</dbReference>
<reference evidence="10 11" key="1">
    <citation type="submission" date="2019-02" db="EMBL/GenBank/DDBJ databases">
        <title>Deep-cultivation of Planctomycetes and their phenomic and genomic characterization uncovers novel biology.</title>
        <authorList>
            <person name="Wiegand S."/>
            <person name="Jogler M."/>
            <person name="Boedeker C."/>
            <person name="Pinto D."/>
            <person name="Vollmers J."/>
            <person name="Rivas-Marin E."/>
            <person name="Kohn T."/>
            <person name="Peeters S.H."/>
            <person name="Heuer A."/>
            <person name="Rast P."/>
            <person name="Oberbeckmann S."/>
            <person name="Bunk B."/>
            <person name="Jeske O."/>
            <person name="Meyerdierks A."/>
            <person name="Storesund J.E."/>
            <person name="Kallscheuer N."/>
            <person name="Luecker S."/>
            <person name="Lage O.M."/>
            <person name="Pohl T."/>
            <person name="Merkel B.J."/>
            <person name="Hornburger P."/>
            <person name="Mueller R.-W."/>
            <person name="Bruemmer F."/>
            <person name="Labrenz M."/>
            <person name="Spormann A.M."/>
            <person name="Op Den Camp H."/>
            <person name="Overmann J."/>
            <person name="Amann R."/>
            <person name="Jetten M.S.M."/>
            <person name="Mascher T."/>
            <person name="Medema M.H."/>
            <person name="Devos D.P."/>
            <person name="Kaster A.-K."/>
            <person name="Ovreas L."/>
            <person name="Rohde M."/>
            <person name="Galperin M.Y."/>
            <person name="Jogler C."/>
        </authorList>
    </citation>
    <scope>NUCLEOTIDE SEQUENCE [LARGE SCALE GENOMIC DNA]</scope>
    <source>
        <strain evidence="10 11">Pla144</strain>
    </source>
</reference>
<gene>
    <name evidence="10" type="primary">aqpZ2</name>
    <name evidence="10" type="ORF">Pla144_09280</name>
</gene>
<feature type="transmembrane region" description="Helical" evidence="9">
    <location>
        <begin position="7"/>
        <end position="27"/>
    </location>
</feature>
<comment type="similarity">
    <text evidence="2 8">Belongs to the MIP/aquaporin (TC 1.A.8) family.</text>
</comment>
<dbReference type="RefSeq" id="WP_146448093.1">
    <property type="nucleotide sequence ID" value="NZ_SJPS01000001.1"/>
</dbReference>
<keyword evidence="7 9" id="KW-0472">Membrane</keyword>
<evidence type="ECO:0000256" key="1">
    <source>
        <dbReference type="ARBA" id="ARBA00004651"/>
    </source>
</evidence>
<proteinExistence type="inferred from homology"/>
<sequence length="245" mass="24642">MGTSKCLVAEAIGTFFLCFAGIATILSTQEPLNSGAGLVGIALAHGLALSIGVSAFGGISGGHLNPAVTIGLLVTGRITPPLAVQYILAQLAGAVVAAWACLAFFPAAAVESAKLGIPLPGVMPGPDVAWPTVGIILGVEFVLTFLLMTAVFGTAVDERGQVVNIGGFAIGLTVTFDILAAGAITGASMNPARSFGPAFIYKIMGGEGGADAFALHWCYWLAPVAGAVVAALVYDKLLLGNEKNG</sequence>
<dbReference type="Gene3D" id="1.20.1080.10">
    <property type="entry name" value="Glycerol uptake facilitator protein"/>
    <property type="match status" value="1"/>
</dbReference>
<evidence type="ECO:0000256" key="7">
    <source>
        <dbReference type="ARBA" id="ARBA00023136"/>
    </source>
</evidence>
<feature type="transmembrane region" description="Helical" evidence="9">
    <location>
        <begin position="47"/>
        <end position="74"/>
    </location>
</feature>
<evidence type="ECO:0000256" key="3">
    <source>
        <dbReference type="ARBA" id="ARBA00022448"/>
    </source>
</evidence>
<evidence type="ECO:0000256" key="9">
    <source>
        <dbReference type="SAM" id="Phobius"/>
    </source>
</evidence>
<feature type="transmembrane region" description="Helical" evidence="9">
    <location>
        <begin position="165"/>
        <end position="187"/>
    </location>
</feature>
<evidence type="ECO:0000256" key="4">
    <source>
        <dbReference type="ARBA" id="ARBA00022475"/>
    </source>
</evidence>
<keyword evidence="4" id="KW-1003">Cell membrane</keyword>
<dbReference type="GO" id="GO:0015250">
    <property type="term" value="F:water channel activity"/>
    <property type="evidence" value="ECO:0007669"/>
    <property type="project" value="TreeGrafter"/>
</dbReference>
<feature type="transmembrane region" description="Helical" evidence="9">
    <location>
        <begin position="128"/>
        <end position="153"/>
    </location>
</feature>
<keyword evidence="11" id="KW-1185">Reference proteome</keyword>
<keyword evidence="3 8" id="KW-0813">Transport</keyword>
<evidence type="ECO:0000313" key="10">
    <source>
        <dbReference type="EMBL" id="TWU30142.1"/>
    </source>
</evidence>
<evidence type="ECO:0000256" key="6">
    <source>
        <dbReference type="ARBA" id="ARBA00022989"/>
    </source>
</evidence>
<dbReference type="PRINTS" id="PR00783">
    <property type="entry name" value="MINTRINSICP"/>
</dbReference>
<comment type="caution">
    <text evidence="10">The sequence shown here is derived from an EMBL/GenBank/DDBJ whole genome shotgun (WGS) entry which is preliminary data.</text>
</comment>
<evidence type="ECO:0000256" key="5">
    <source>
        <dbReference type="ARBA" id="ARBA00022692"/>
    </source>
</evidence>
<keyword evidence="5 8" id="KW-0812">Transmembrane</keyword>
<dbReference type="PROSITE" id="PS00221">
    <property type="entry name" value="MIP"/>
    <property type="match status" value="1"/>
</dbReference>
<protein>
    <submittedName>
        <fullName evidence="10">Aquaporin Z 2</fullName>
    </submittedName>
</protein>
<evidence type="ECO:0000256" key="2">
    <source>
        <dbReference type="ARBA" id="ARBA00006175"/>
    </source>
</evidence>
<dbReference type="EMBL" id="SJPS01000001">
    <property type="protein sequence ID" value="TWU30142.1"/>
    <property type="molecule type" value="Genomic_DNA"/>
</dbReference>
<dbReference type="SUPFAM" id="SSF81338">
    <property type="entry name" value="Aquaporin-like"/>
    <property type="match status" value="1"/>
</dbReference>
<dbReference type="PANTHER" id="PTHR19139">
    <property type="entry name" value="AQUAPORIN TRANSPORTER"/>
    <property type="match status" value="1"/>
</dbReference>
<dbReference type="GO" id="GO:0005886">
    <property type="term" value="C:plasma membrane"/>
    <property type="evidence" value="ECO:0007669"/>
    <property type="project" value="UniProtKB-SubCell"/>
</dbReference>
<dbReference type="Proteomes" id="UP000318437">
    <property type="component" value="Unassembled WGS sequence"/>
</dbReference>
<evidence type="ECO:0000256" key="8">
    <source>
        <dbReference type="RuleBase" id="RU000477"/>
    </source>
</evidence>
<dbReference type="AlphaFoldDB" id="A0A5C6CZR8"/>
<dbReference type="OrthoDB" id="9807293at2"/>
<comment type="subcellular location">
    <subcellularLocation>
        <location evidence="1">Cell membrane</location>
        <topology evidence="1">Multi-pass membrane protein</topology>
    </subcellularLocation>
</comment>
<dbReference type="InterPro" id="IPR000425">
    <property type="entry name" value="MIP"/>
</dbReference>
<keyword evidence="6 9" id="KW-1133">Transmembrane helix</keyword>
<organism evidence="10 11">
    <name type="scientific">Bythopirellula polymerisocia</name>
    <dbReference type="NCBI Taxonomy" id="2528003"/>
    <lineage>
        <taxon>Bacteria</taxon>
        <taxon>Pseudomonadati</taxon>
        <taxon>Planctomycetota</taxon>
        <taxon>Planctomycetia</taxon>
        <taxon>Pirellulales</taxon>
        <taxon>Lacipirellulaceae</taxon>
        <taxon>Bythopirellula</taxon>
    </lineage>
</organism>
<feature type="transmembrane region" description="Helical" evidence="9">
    <location>
        <begin position="214"/>
        <end position="234"/>
    </location>
</feature>
<dbReference type="InterPro" id="IPR034294">
    <property type="entry name" value="Aquaporin_transptr"/>
</dbReference>
<name>A0A5C6CZR8_9BACT</name>
<dbReference type="InterPro" id="IPR023271">
    <property type="entry name" value="Aquaporin-like"/>
</dbReference>
<accession>A0A5C6CZR8</accession>
<feature type="transmembrane region" description="Helical" evidence="9">
    <location>
        <begin position="86"/>
        <end position="108"/>
    </location>
</feature>
<evidence type="ECO:0000313" key="11">
    <source>
        <dbReference type="Proteomes" id="UP000318437"/>
    </source>
</evidence>
<dbReference type="PANTHER" id="PTHR19139:SF199">
    <property type="entry name" value="MIP17260P"/>
    <property type="match status" value="1"/>
</dbReference>